<feature type="signal peptide" evidence="1">
    <location>
        <begin position="1"/>
        <end position="17"/>
    </location>
</feature>
<reference evidence="3" key="1">
    <citation type="submission" date="2012-08" db="EMBL/GenBank/DDBJ databases">
        <title>The Genome Sequence of Wuchereria bancrofti.</title>
        <authorList>
            <person name="Nutman T.B."/>
            <person name="Fink D.L."/>
            <person name="Russ C."/>
            <person name="Young S."/>
            <person name="Zeng Q."/>
            <person name="Koehrsen M."/>
            <person name="Alvarado L."/>
            <person name="Berlin A."/>
            <person name="Chapman S.B."/>
            <person name="Chen Z."/>
            <person name="Freedman E."/>
            <person name="Gellesch M."/>
            <person name="Goldberg J."/>
            <person name="Griggs A."/>
            <person name="Gujja S."/>
            <person name="Heilman E.R."/>
            <person name="Heiman D."/>
            <person name="Hepburn T."/>
            <person name="Howarth C."/>
            <person name="Jen D."/>
            <person name="Larson L."/>
            <person name="Lewis B."/>
            <person name="Mehta T."/>
            <person name="Park D."/>
            <person name="Pearson M."/>
            <person name="Roberts A."/>
            <person name="Saif S."/>
            <person name="Shea T."/>
            <person name="Shenoy N."/>
            <person name="Sisk P."/>
            <person name="Stolte C."/>
            <person name="Sykes S."/>
            <person name="Walk T."/>
            <person name="White J."/>
            <person name="Yandava C."/>
            <person name="Haas B."/>
            <person name="Henn M.R."/>
            <person name="Nusbaum C."/>
            <person name="Birren B."/>
        </authorList>
    </citation>
    <scope>NUCLEOTIDE SEQUENCE [LARGE SCALE GENOMIC DNA]</scope>
    <source>
        <strain evidence="3">NA</strain>
    </source>
</reference>
<proteinExistence type="predicted"/>
<sequence>MTKTMRMMMMIMVAALAVVKRKRRVDLFLGINCKIEIKRVVLIEQNQPSTP</sequence>
<dbReference type="AlphaFoldDB" id="J9EMG3"/>
<evidence type="ECO:0000313" key="3">
    <source>
        <dbReference type="Proteomes" id="UP000004810"/>
    </source>
</evidence>
<evidence type="ECO:0000256" key="1">
    <source>
        <dbReference type="SAM" id="SignalP"/>
    </source>
</evidence>
<evidence type="ECO:0000313" key="2">
    <source>
        <dbReference type="EMBL" id="EJW83666.1"/>
    </source>
</evidence>
<gene>
    <name evidence="2" type="ORF">WUBG_05426</name>
</gene>
<dbReference type="EMBL" id="ADBV01002061">
    <property type="protein sequence ID" value="EJW83666.1"/>
    <property type="molecule type" value="Genomic_DNA"/>
</dbReference>
<feature type="non-terminal residue" evidence="2">
    <location>
        <position position="51"/>
    </location>
</feature>
<name>J9EMG3_WUCBA</name>
<organism evidence="2 3">
    <name type="scientific">Wuchereria bancrofti</name>
    <dbReference type="NCBI Taxonomy" id="6293"/>
    <lineage>
        <taxon>Eukaryota</taxon>
        <taxon>Metazoa</taxon>
        <taxon>Ecdysozoa</taxon>
        <taxon>Nematoda</taxon>
        <taxon>Chromadorea</taxon>
        <taxon>Rhabditida</taxon>
        <taxon>Spirurina</taxon>
        <taxon>Spiruromorpha</taxon>
        <taxon>Filarioidea</taxon>
        <taxon>Onchocercidae</taxon>
        <taxon>Wuchereria</taxon>
    </lineage>
</organism>
<protein>
    <submittedName>
        <fullName evidence="2">Uncharacterized protein</fullName>
    </submittedName>
</protein>
<dbReference type="Proteomes" id="UP000004810">
    <property type="component" value="Unassembled WGS sequence"/>
</dbReference>
<keyword evidence="1" id="KW-0732">Signal</keyword>
<accession>J9EMG3</accession>
<feature type="chain" id="PRO_5003822207" evidence="1">
    <location>
        <begin position="18"/>
        <end position="51"/>
    </location>
</feature>
<comment type="caution">
    <text evidence="2">The sequence shown here is derived from an EMBL/GenBank/DDBJ whole genome shotgun (WGS) entry which is preliminary data.</text>
</comment>